<proteinExistence type="predicted"/>
<dbReference type="RefSeq" id="WP_269037601.1">
    <property type="nucleotide sequence ID" value="NZ_CP114040.1"/>
</dbReference>
<dbReference type="Proteomes" id="UP001164459">
    <property type="component" value="Chromosome"/>
</dbReference>
<evidence type="ECO:0000313" key="1">
    <source>
        <dbReference type="EMBL" id="WAS95269.1"/>
    </source>
</evidence>
<gene>
    <name evidence="1" type="ORF">O0S08_03840</name>
</gene>
<evidence type="ECO:0000313" key="2">
    <source>
        <dbReference type="Proteomes" id="UP001164459"/>
    </source>
</evidence>
<protein>
    <recommendedName>
        <fullName evidence="3">Transposase</fullName>
    </recommendedName>
</protein>
<keyword evidence="2" id="KW-1185">Reference proteome</keyword>
<evidence type="ECO:0008006" key="3">
    <source>
        <dbReference type="Google" id="ProtNLM"/>
    </source>
</evidence>
<name>A0ABY7H8A2_9BACT</name>
<dbReference type="EMBL" id="CP114040">
    <property type="protein sequence ID" value="WAS95269.1"/>
    <property type="molecule type" value="Genomic_DNA"/>
</dbReference>
<reference evidence="1" key="1">
    <citation type="submission" date="2022-11" db="EMBL/GenBank/DDBJ databases">
        <title>Minimal conservation of predation-associated metabolite biosynthetic gene clusters underscores biosynthetic potential of Myxococcota including descriptions for ten novel species: Archangium lansinium sp. nov., Myxococcus landrumus sp. nov., Nannocystis bai.</title>
        <authorList>
            <person name="Ahearne A."/>
            <person name="Stevens C."/>
            <person name="Dowd S."/>
        </authorList>
    </citation>
    <scope>NUCLEOTIDE SEQUENCE</scope>
    <source>
        <strain evidence="1">Fl3</strain>
    </source>
</reference>
<accession>A0ABY7H8A2</accession>
<organism evidence="1 2">
    <name type="scientific">Nannocystis punicea</name>
    <dbReference type="NCBI Taxonomy" id="2995304"/>
    <lineage>
        <taxon>Bacteria</taxon>
        <taxon>Pseudomonadati</taxon>
        <taxon>Myxococcota</taxon>
        <taxon>Polyangia</taxon>
        <taxon>Nannocystales</taxon>
        <taxon>Nannocystaceae</taxon>
        <taxon>Nannocystis</taxon>
    </lineage>
</organism>
<sequence>MAASAAQETLRAIPNLERRVAHERAAPNNADQKAGLERFARAVAQARIAHKPKEKPEDIASRIEFCALWIEGDTLESFRLRTRRWAAGAIQQRLSVIRRLLGTPKHQHHKPYGTAQAFIQMHESRNGR</sequence>